<proteinExistence type="predicted"/>
<organism evidence="1 2">
    <name type="scientific">Arthrobacter terricola</name>
    <dbReference type="NCBI Taxonomy" id="2547396"/>
    <lineage>
        <taxon>Bacteria</taxon>
        <taxon>Bacillati</taxon>
        <taxon>Actinomycetota</taxon>
        <taxon>Actinomycetes</taxon>
        <taxon>Micrococcales</taxon>
        <taxon>Micrococcaceae</taxon>
        <taxon>Arthrobacter</taxon>
    </lineage>
</organism>
<accession>A0A4V2ZU84</accession>
<protein>
    <submittedName>
        <fullName evidence="1">Uncharacterized protein</fullName>
    </submittedName>
</protein>
<name>A0A4V2ZU84_9MICC</name>
<evidence type="ECO:0000313" key="2">
    <source>
        <dbReference type="Proteomes" id="UP000295511"/>
    </source>
</evidence>
<comment type="caution">
    <text evidence="1">The sequence shown here is derived from an EMBL/GenBank/DDBJ whole genome shotgun (WGS) entry which is preliminary data.</text>
</comment>
<evidence type="ECO:0000313" key="1">
    <source>
        <dbReference type="EMBL" id="TDF99994.1"/>
    </source>
</evidence>
<dbReference type="EMBL" id="SMRU01000004">
    <property type="protein sequence ID" value="TDF99994.1"/>
    <property type="molecule type" value="Genomic_DNA"/>
</dbReference>
<gene>
    <name evidence="1" type="ORF">E1809_04825</name>
</gene>
<dbReference type="AlphaFoldDB" id="A0A4V2ZU84"/>
<dbReference type="Proteomes" id="UP000295511">
    <property type="component" value="Unassembled WGS sequence"/>
</dbReference>
<sequence>MPAQAATTTVSGSLSCPVSQAVWVSVTTQNSAQSVFHSGTAVRYTDFGGYTHAYNYGTRTANWRVESSGNIDAVSDRCGWNVNRPSE</sequence>
<reference evidence="1 2" key="1">
    <citation type="submission" date="2019-03" db="EMBL/GenBank/DDBJ databases">
        <title>Whole genome sequence of Arthrobacter sp JH1-1.</title>
        <authorList>
            <person name="Trinh H.N."/>
        </authorList>
    </citation>
    <scope>NUCLEOTIDE SEQUENCE [LARGE SCALE GENOMIC DNA]</scope>
    <source>
        <strain evidence="1 2">JH1-1</strain>
    </source>
</reference>
<keyword evidence="2" id="KW-1185">Reference proteome</keyword>